<feature type="domain" description="Tag1 C-terminal" evidence="3">
    <location>
        <begin position="485"/>
        <end position="595"/>
    </location>
</feature>
<dbReference type="PANTHER" id="PTHR35895:SF3">
    <property type="entry name" value="PRE-RRNA PROCESSING PROTEIN"/>
    <property type="match status" value="1"/>
</dbReference>
<evidence type="ECO:0000259" key="3">
    <source>
        <dbReference type="Pfam" id="PF22786"/>
    </source>
</evidence>
<sequence>MAPASASFPSYGAVPPAYNDDDSDQTLANTPLLPKSASSIDDDDDDDDDGDDDNDDGYSERSPLVAPMGEQREPFGGQQTPVRTDHERTKQRQGSPLVLVIALGLLCSLMVLILFIGFVFPEAAQEYAKKAAQVRLDSVSVDSLTPNAVRVRVKARVTIDANRLRSSPLKGFGILVGSVAGQVQIGSSEATLYLPDYPDGVLGTASYPNFAVNLGNGQYTDIDIICEVVPGSVEGIKPVVSDYLDGKIHSLTVHVESNMPLKSGLLPLGIHKVIEEIVLKDIPHIPAVELSRLNLSEIDLPGQSALGANVTVEAKNDYPISVKVPALSFSVLLLSCDQQPTEVAVARTSEVDILPYQPIVADVKGIIQSIPFALTERCPKTGTSPLDDLLGQYVRGHSSTAYIRGLPSDSEDNGLPPWLENFLTSIIIPVPFPGGHAFKDIIKSFSLTDVDFQFPDLGAEPDSPESSPILSATVQAVIRLPEEINTPVDVSKIQPSADIFYHGKKLGEFHVPDWAPTTTAQDKKNHELEINSRIENVPLNITDADVLSEVVQKIYFGGGGVKLQAIGTADAQVAIGSLGSFIIRGIPAQGDIVIKGGNYTLDDIQPRPSNVRVLSSTESSVKLSANVAFINPTNYTAAIPYFNIAILKNGTTLGNATVRGVGVGLGENRAMVEAVWAPLDGGDEARTMGIALLNDYISGKNATIAVRVHEGSLPPLPGISKALGALEFNIPLPRIPSDDNPDIPGHSTNNSRFIQSATLHIVGRVGVASYNGTILGTLNYTYQFAVPPGVSETPKLPVQLNLSGSGYKFLWDARGGMLQIDATAQCNIKLDRWEERLDFEGRGIGAHIRM</sequence>
<keyword evidence="2" id="KW-0472">Membrane</keyword>
<feature type="domain" description="Tag1-like fifth Ig-like" evidence="5">
    <location>
        <begin position="755"/>
        <end position="837"/>
    </location>
</feature>
<dbReference type="InterPro" id="IPR059065">
    <property type="entry name" value="Ig_Tag1-like_4th"/>
</dbReference>
<evidence type="ECO:0000259" key="5">
    <source>
        <dbReference type="Pfam" id="PF26153"/>
    </source>
</evidence>
<evidence type="ECO:0000313" key="6">
    <source>
        <dbReference type="EMBL" id="EWC45724.1"/>
    </source>
</evidence>
<feature type="domain" description="Tag1-like fourth Ig-like" evidence="4">
    <location>
        <begin position="606"/>
        <end position="719"/>
    </location>
</feature>
<dbReference type="HOGENOM" id="CLU_006918_0_0_1"/>
<reference evidence="6 7" key="1">
    <citation type="submission" date="2013-05" db="EMBL/GenBank/DDBJ databases">
        <title>Drechslerella stenobrocha genome reveals carnivorous origination and mechanical trapping mechanism of predatory fungi.</title>
        <authorList>
            <person name="Liu X."/>
            <person name="Zhang W."/>
            <person name="Liu K."/>
        </authorList>
    </citation>
    <scope>NUCLEOTIDE SEQUENCE [LARGE SCALE GENOMIC DNA]</scope>
    <source>
        <strain evidence="6 7">248</strain>
    </source>
</reference>
<dbReference type="GO" id="GO:0000329">
    <property type="term" value="C:fungal-type vacuole membrane"/>
    <property type="evidence" value="ECO:0007669"/>
    <property type="project" value="InterPro"/>
</dbReference>
<dbReference type="OrthoDB" id="5596576at2759"/>
<organism evidence="6 7">
    <name type="scientific">Drechslerella stenobrocha 248</name>
    <dbReference type="NCBI Taxonomy" id="1043628"/>
    <lineage>
        <taxon>Eukaryota</taxon>
        <taxon>Fungi</taxon>
        <taxon>Dikarya</taxon>
        <taxon>Ascomycota</taxon>
        <taxon>Pezizomycotina</taxon>
        <taxon>Orbiliomycetes</taxon>
        <taxon>Orbiliales</taxon>
        <taxon>Orbiliaceae</taxon>
        <taxon>Drechslerella</taxon>
    </lineage>
</organism>
<dbReference type="Pfam" id="PF26153">
    <property type="entry name" value="LEA-2L_5"/>
    <property type="match status" value="1"/>
</dbReference>
<keyword evidence="2" id="KW-0812">Transmembrane</keyword>
<feature type="compositionally biased region" description="Acidic residues" evidence="1">
    <location>
        <begin position="40"/>
        <end position="57"/>
    </location>
</feature>
<gene>
    <name evidence="6" type="ORF">DRE_05061</name>
</gene>
<dbReference type="InterPro" id="IPR046368">
    <property type="entry name" value="Tag1"/>
</dbReference>
<feature type="transmembrane region" description="Helical" evidence="2">
    <location>
        <begin position="97"/>
        <end position="120"/>
    </location>
</feature>
<proteinExistence type="predicted"/>
<accession>W7HRC3</accession>
<dbReference type="InterPro" id="IPR055011">
    <property type="entry name" value="Tag1_C"/>
</dbReference>
<dbReference type="Pfam" id="PF22786">
    <property type="entry name" value="Tag1_C"/>
    <property type="match status" value="1"/>
</dbReference>
<evidence type="ECO:0000256" key="2">
    <source>
        <dbReference type="SAM" id="Phobius"/>
    </source>
</evidence>
<evidence type="ECO:0000256" key="1">
    <source>
        <dbReference type="SAM" id="MobiDB-lite"/>
    </source>
</evidence>
<evidence type="ECO:0008006" key="8">
    <source>
        <dbReference type="Google" id="ProtNLM"/>
    </source>
</evidence>
<dbReference type="EMBL" id="KI966424">
    <property type="protein sequence ID" value="EWC45724.1"/>
    <property type="molecule type" value="Genomic_DNA"/>
</dbReference>
<dbReference type="Proteomes" id="UP000024837">
    <property type="component" value="Unassembled WGS sequence"/>
</dbReference>
<keyword evidence="7" id="KW-1185">Reference proteome</keyword>
<dbReference type="AlphaFoldDB" id="W7HRC3"/>
<keyword evidence="2" id="KW-1133">Transmembrane helix</keyword>
<dbReference type="InterPro" id="IPR059066">
    <property type="entry name" value="Ig_Tag1-like_5th"/>
</dbReference>
<evidence type="ECO:0000313" key="7">
    <source>
        <dbReference type="Proteomes" id="UP000024837"/>
    </source>
</evidence>
<dbReference type="PANTHER" id="PTHR35895">
    <property type="entry name" value="CHROMOSOME 16, WHOLE GENOME SHOTGUN SEQUENCE"/>
    <property type="match status" value="1"/>
</dbReference>
<dbReference type="Pfam" id="PF26174">
    <property type="entry name" value="LEA-2_1"/>
    <property type="match status" value="1"/>
</dbReference>
<name>W7HRC3_9PEZI</name>
<dbReference type="Pfam" id="PF26150">
    <property type="entry name" value="LEA-2_4"/>
    <property type="match status" value="1"/>
</dbReference>
<evidence type="ECO:0000259" key="4">
    <source>
        <dbReference type="Pfam" id="PF26150"/>
    </source>
</evidence>
<protein>
    <recommendedName>
        <fullName evidence="8">Pre-rRNA processing protein</fullName>
    </recommendedName>
</protein>
<feature type="region of interest" description="Disordered" evidence="1">
    <location>
        <begin position="1"/>
        <end position="91"/>
    </location>
</feature>